<feature type="coiled-coil region" evidence="1">
    <location>
        <begin position="57"/>
        <end position="84"/>
    </location>
</feature>
<dbReference type="AlphaFoldDB" id="A0AAV7LI46"/>
<evidence type="ECO:0000313" key="3">
    <source>
        <dbReference type="Proteomes" id="UP001066276"/>
    </source>
</evidence>
<name>A0AAV7LI46_PLEWA</name>
<organism evidence="2 3">
    <name type="scientific">Pleurodeles waltl</name>
    <name type="common">Iberian ribbed newt</name>
    <dbReference type="NCBI Taxonomy" id="8319"/>
    <lineage>
        <taxon>Eukaryota</taxon>
        <taxon>Metazoa</taxon>
        <taxon>Chordata</taxon>
        <taxon>Craniata</taxon>
        <taxon>Vertebrata</taxon>
        <taxon>Euteleostomi</taxon>
        <taxon>Amphibia</taxon>
        <taxon>Batrachia</taxon>
        <taxon>Caudata</taxon>
        <taxon>Salamandroidea</taxon>
        <taxon>Salamandridae</taxon>
        <taxon>Pleurodelinae</taxon>
        <taxon>Pleurodeles</taxon>
    </lineage>
</organism>
<accession>A0AAV7LI46</accession>
<dbReference type="Proteomes" id="UP001066276">
    <property type="component" value="Chromosome 11"/>
</dbReference>
<keyword evidence="3" id="KW-1185">Reference proteome</keyword>
<evidence type="ECO:0000256" key="1">
    <source>
        <dbReference type="SAM" id="Coils"/>
    </source>
</evidence>
<comment type="caution">
    <text evidence="2">The sequence shown here is derived from an EMBL/GenBank/DDBJ whole genome shotgun (WGS) entry which is preliminary data.</text>
</comment>
<reference evidence="2" key="1">
    <citation type="journal article" date="2022" name="bioRxiv">
        <title>Sequencing and chromosome-scale assembly of the giantPleurodeles waltlgenome.</title>
        <authorList>
            <person name="Brown T."/>
            <person name="Elewa A."/>
            <person name="Iarovenko S."/>
            <person name="Subramanian E."/>
            <person name="Araus A.J."/>
            <person name="Petzold A."/>
            <person name="Susuki M."/>
            <person name="Suzuki K.-i.T."/>
            <person name="Hayashi T."/>
            <person name="Toyoda A."/>
            <person name="Oliveira C."/>
            <person name="Osipova E."/>
            <person name="Leigh N.D."/>
            <person name="Simon A."/>
            <person name="Yun M.H."/>
        </authorList>
    </citation>
    <scope>NUCLEOTIDE SEQUENCE</scope>
    <source>
        <strain evidence="2">20211129_DDA</strain>
        <tissue evidence="2">Liver</tissue>
    </source>
</reference>
<dbReference type="EMBL" id="JANPWB010000015">
    <property type="protein sequence ID" value="KAJ1090697.1"/>
    <property type="molecule type" value="Genomic_DNA"/>
</dbReference>
<proteinExistence type="predicted"/>
<evidence type="ECO:0000313" key="2">
    <source>
        <dbReference type="EMBL" id="KAJ1090697.1"/>
    </source>
</evidence>
<gene>
    <name evidence="2" type="ORF">NDU88_003826</name>
</gene>
<keyword evidence="1" id="KW-0175">Coiled coil</keyword>
<protein>
    <submittedName>
        <fullName evidence="2">Uncharacterized protein</fullName>
    </submittedName>
</protein>
<sequence length="103" mass="11494">MAAYYCVVFWGLVETMAPPGERGRTQGWELGCGRVCGALEFKTDFVRTEVLLMMTDFNNLGTRVKEVEDSLKEVKDDSAILKEQVCELKATTAILEAKAEVLE</sequence>